<dbReference type="PANTHER" id="PTHR30469:SF36">
    <property type="entry name" value="BLL3903 PROTEIN"/>
    <property type="match status" value="1"/>
</dbReference>
<evidence type="ECO:0000313" key="4">
    <source>
        <dbReference type="EMBL" id="SIT07558.1"/>
    </source>
</evidence>
<evidence type="ECO:0000259" key="3">
    <source>
        <dbReference type="Pfam" id="PF25917"/>
    </source>
</evidence>
<dbReference type="AlphaFoldDB" id="A0A1N7PAH9"/>
<dbReference type="Gene3D" id="2.40.50.100">
    <property type="match status" value="1"/>
</dbReference>
<feature type="domain" description="Multidrug resistance protein MdtA-like barrel-sandwich hybrid" evidence="3">
    <location>
        <begin position="79"/>
        <end position="250"/>
    </location>
</feature>
<dbReference type="InterPro" id="IPR058625">
    <property type="entry name" value="MdtA-like_BSH"/>
</dbReference>
<evidence type="ECO:0000256" key="1">
    <source>
        <dbReference type="ARBA" id="ARBA00009477"/>
    </source>
</evidence>
<sequence>MSKAVTRHLTWIFPLLALLAAVSIFMALKASKPQAPSRPVIEKVWSVQAKAVNFSNFRPEIILYGQIESPQMALLSSSVTAYVEQVVAREGQHVSKDQLLIQLDPRDAQLILRQRDSDLKNSAAKINAARIQHEANQNALNIEKQLYALASKSVARYKDLSARKVGSEDQLDTARKNFQQQALSLNNREQAISTFPAQLAQLEAEQEKATALRDSALLELQRTTITAPFTARIASVSAAVGDRIKTGDTLITLYDPSLLQVRSQVPSKVLPLIRQGLNEKTGLNATALIDKKNVALHLSRLASTVTNGKTGVDALFEFASDQFTPEPGRTLSLTLSLPFIDNLIAIPPLALYGTDRVYRITAGKLESIIVNKVGDTHNTDGQPQVLIQSNELKQGELLIITQLPNAITGLPVKVTE</sequence>
<proteinExistence type="inferred from homology"/>
<organism evidence="4 5">
    <name type="scientific">Neptunomonas antarctica</name>
    <dbReference type="NCBI Taxonomy" id="619304"/>
    <lineage>
        <taxon>Bacteria</taxon>
        <taxon>Pseudomonadati</taxon>
        <taxon>Pseudomonadota</taxon>
        <taxon>Gammaproteobacteria</taxon>
        <taxon>Oceanospirillales</taxon>
        <taxon>Oceanospirillaceae</taxon>
        <taxon>Neptunomonas</taxon>
    </lineage>
</organism>
<reference evidence="5" key="1">
    <citation type="submission" date="2017-01" db="EMBL/GenBank/DDBJ databases">
        <authorList>
            <person name="Varghese N."/>
            <person name="Submissions S."/>
        </authorList>
    </citation>
    <scope>NUCLEOTIDE SEQUENCE [LARGE SCALE GENOMIC DNA]</scope>
    <source>
        <strain evidence="5">DSM 22306</strain>
    </source>
</reference>
<dbReference type="Pfam" id="PF25917">
    <property type="entry name" value="BSH_RND"/>
    <property type="match status" value="1"/>
</dbReference>
<dbReference type="Gene3D" id="2.40.30.170">
    <property type="match status" value="1"/>
</dbReference>
<dbReference type="PANTHER" id="PTHR30469">
    <property type="entry name" value="MULTIDRUG RESISTANCE PROTEIN MDTA"/>
    <property type="match status" value="1"/>
</dbReference>
<dbReference type="RefSeq" id="WP_054341440.1">
    <property type="nucleotide sequence ID" value="NZ_FTOE01000013.1"/>
</dbReference>
<protein>
    <submittedName>
        <fullName evidence="4">Biotin-lipoyl like</fullName>
    </submittedName>
</protein>
<comment type="similarity">
    <text evidence="1">Belongs to the membrane fusion protein (MFP) (TC 8.A.1) family.</text>
</comment>
<dbReference type="STRING" id="619304.SAMN05421760_11391"/>
<evidence type="ECO:0000313" key="5">
    <source>
        <dbReference type="Proteomes" id="UP000185999"/>
    </source>
</evidence>
<dbReference type="EMBL" id="FTOE01000013">
    <property type="protein sequence ID" value="SIT07558.1"/>
    <property type="molecule type" value="Genomic_DNA"/>
</dbReference>
<dbReference type="Gene3D" id="1.10.287.470">
    <property type="entry name" value="Helix hairpin bin"/>
    <property type="match status" value="1"/>
</dbReference>
<dbReference type="SUPFAM" id="SSF111369">
    <property type="entry name" value="HlyD-like secretion proteins"/>
    <property type="match status" value="1"/>
</dbReference>
<dbReference type="Proteomes" id="UP000185999">
    <property type="component" value="Unassembled WGS sequence"/>
</dbReference>
<keyword evidence="5" id="KW-1185">Reference proteome</keyword>
<gene>
    <name evidence="4" type="ORF">SAMN05421760_11391</name>
</gene>
<name>A0A1N7PAH9_9GAMM</name>
<dbReference type="GO" id="GO:0015562">
    <property type="term" value="F:efflux transmembrane transporter activity"/>
    <property type="evidence" value="ECO:0007669"/>
    <property type="project" value="TreeGrafter"/>
</dbReference>
<dbReference type="OrthoDB" id="8524475at2"/>
<dbReference type="GO" id="GO:1990281">
    <property type="term" value="C:efflux pump complex"/>
    <property type="evidence" value="ECO:0007669"/>
    <property type="project" value="TreeGrafter"/>
</dbReference>
<feature type="coiled-coil region" evidence="2">
    <location>
        <begin position="157"/>
        <end position="219"/>
    </location>
</feature>
<accession>A0A1N7PAH9</accession>
<evidence type="ECO:0000256" key="2">
    <source>
        <dbReference type="SAM" id="Coils"/>
    </source>
</evidence>
<keyword evidence="2" id="KW-0175">Coiled coil</keyword>